<dbReference type="InterPro" id="IPR006685">
    <property type="entry name" value="MscS_channel_2nd"/>
</dbReference>
<feature type="transmembrane region" description="Helical" evidence="5">
    <location>
        <begin position="55"/>
        <end position="74"/>
    </location>
</feature>
<keyword evidence="8" id="KW-1185">Reference proteome</keyword>
<dbReference type="PANTHER" id="PTHR30566:SF27">
    <property type="entry name" value="MECHANOSENSITIVE ION CHANNEL PROTEIN"/>
    <property type="match status" value="1"/>
</dbReference>
<dbReference type="PANTHER" id="PTHR30566">
    <property type="entry name" value="YNAI-RELATED MECHANOSENSITIVE ION CHANNEL"/>
    <property type="match status" value="1"/>
</dbReference>
<dbReference type="SUPFAM" id="SSF50182">
    <property type="entry name" value="Sm-like ribonucleoproteins"/>
    <property type="match status" value="1"/>
</dbReference>
<dbReference type="InterPro" id="IPR023408">
    <property type="entry name" value="MscS_beta-dom_sf"/>
</dbReference>
<gene>
    <name evidence="7" type="ORF">NCTC10283_02731</name>
</gene>
<dbReference type="Pfam" id="PF00924">
    <property type="entry name" value="MS_channel_2nd"/>
    <property type="match status" value="1"/>
</dbReference>
<reference evidence="7 8" key="1">
    <citation type="submission" date="2018-06" db="EMBL/GenBank/DDBJ databases">
        <authorList>
            <consortium name="Pathogen Informatics"/>
            <person name="Doyle S."/>
        </authorList>
    </citation>
    <scope>NUCLEOTIDE SEQUENCE [LARGE SCALE GENOMIC DNA]</scope>
    <source>
        <strain evidence="7 8">NCTC10283</strain>
    </source>
</reference>
<feature type="transmembrane region" description="Helical" evidence="5">
    <location>
        <begin position="80"/>
        <end position="103"/>
    </location>
</feature>
<keyword evidence="2 5" id="KW-0812">Transmembrane</keyword>
<evidence type="ECO:0000259" key="6">
    <source>
        <dbReference type="Pfam" id="PF00924"/>
    </source>
</evidence>
<proteinExistence type="predicted"/>
<dbReference type="AlphaFoldDB" id="A0A376BWH7"/>
<evidence type="ECO:0000256" key="5">
    <source>
        <dbReference type="SAM" id="Phobius"/>
    </source>
</evidence>
<evidence type="ECO:0000256" key="3">
    <source>
        <dbReference type="ARBA" id="ARBA00022989"/>
    </source>
</evidence>
<evidence type="ECO:0000256" key="1">
    <source>
        <dbReference type="ARBA" id="ARBA00004370"/>
    </source>
</evidence>
<dbReference type="GO" id="GO:0008381">
    <property type="term" value="F:mechanosensitive monoatomic ion channel activity"/>
    <property type="evidence" value="ECO:0007669"/>
    <property type="project" value="UniProtKB-ARBA"/>
</dbReference>
<name>A0A376BWH7_9NEIS</name>
<dbReference type="InterPro" id="IPR010920">
    <property type="entry name" value="LSM_dom_sf"/>
</dbReference>
<dbReference type="OrthoDB" id="9775421at2"/>
<dbReference type="STRING" id="1120980.GCA_000745955_01210"/>
<organism evidence="7 8">
    <name type="scientific">Alysiella crassa</name>
    <dbReference type="NCBI Taxonomy" id="153491"/>
    <lineage>
        <taxon>Bacteria</taxon>
        <taxon>Pseudomonadati</taxon>
        <taxon>Pseudomonadota</taxon>
        <taxon>Betaproteobacteria</taxon>
        <taxon>Neisseriales</taxon>
        <taxon>Neisseriaceae</taxon>
        <taxon>Alysiella</taxon>
    </lineage>
</organism>
<dbReference type="Gene3D" id="2.30.30.60">
    <property type="match status" value="1"/>
</dbReference>
<sequence length="284" mass="32666">MIQMPDFINQLNINREIIQTVVVIPSIILLRWLWLRFYFYRNPDMELEFKRRAMVVSRNLALLVGLIALTAVWATQIQHFALSMVALAAATVLATKELIMCLLGSMMRMITNQYSIGDYVEIANIRGRVVDINMFNTLVIQTGTSSQLTDLSGKTVSFPNSLLLNAPLSRDNVMGNYVVHTFEIPVPIRLDSDTIVPRLEWVLRDYCARYVLDIAQYFEEVKTQKMFVTPTAEPTITRMPRDTSMYCLVVRFASPLNKRLAIQQAILDEFIRIQYLLMSNDDNQ</sequence>
<evidence type="ECO:0000256" key="4">
    <source>
        <dbReference type="ARBA" id="ARBA00023136"/>
    </source>
</evidence>
<protein>
    <submittedName>
        <fullName evidence="7">Mechanosensitive ion channel</fullName>
    </submittedName>
</protein>
<comment type="subcellular location">
    <subcellularLocation>
        <location evidence="1">Membrane</location>
    </subcellularLocation>
</comment>
<feature type="domain" description="Mechanosensitive ion channel MscS" evidence="6">
    <location>
        <begin position="98"/>
        <end position="164"/>
    </location>
</feature>
<keyword evidence="3 5" id="KW-1133">Transmembrane helix</keyword>
<feature type="transmembrane region" description="Helical" evidence="5">
    <location>
        <begin position="17"/>
        <end position="34"/>
    </location>
</feature>
<evidence type="ECO:0000313" key="8">
    <source>
        <dbReference type="Proteomes" id="UP000254209"/>
    </source>
</evidence>
<dbReference type="RefSeq" id="WP_084693534.1">
    <property type="nucleotide sequence ID" value="NZ_CP091519.2"/>
</dbReference>
<keyword evidence="4 5" id="KW-0472">Membrane</keyword>
<dbReference type="Proteomes" id="UP000254209">
    <property type="component" value="Unassembled WGS sequence"/>
</dbReference>
<dbReference type="EMBL" id="UFSO01000003">
    <property type="protein sequence ID" value="SSY81165.1"/>
    <property type="molecule type" value="Genomic_DNA"/>
</dbReference>
<dbReference type="GO" id="GO:0016020">
    <property type="term" value="C:membrane"/>
    <property type="evidence" value="ECO:0007669"/>
    <property type="project" value="UniProtKB-SubCell"/>
</dbReference>
<evidence type="ECO:0000313" key="7">
    <source>
        <dbReference type="EMBL" id="SSY81165.1"/>
    </source>
</evidence>
<accession>A0A376BWH7</accession>
<evidence type="ECO:0000256" key="2">
    <source>
        <dbReference type="ARBA" id="ARBA00022692"/>
    </source>
</evidence>